<dbReference type="GO" id="GO:0032979">
    <property type="term" value="P:protein insertion into mitochondrial inner membrane from matrix"/>
    <property type="evidence" value="ECO:0007669"/>
    <property type="project" value="TreeGrafter"/>
</dbReference>
<feature type="non-terminal residue" evidence="9">
    <location>
        <position position="429"/>
    </location>
</feature>
<proteinExistence type="inferred from homology"/>
<evidence type="ECO:0000256" key="5">
    <source>
        <dbReference type="RuleBase" id="RU003945"/>
    </source>
</evidence>
<comment type="caution">
    <text evidence="9">The sequence shown here is derived from an EMBL/GenBank/DDBJ whole genome shotgun (WGS) entry which is preliminary data.</text>
</comment>
<dbReference type="GO" id="GO:0005743">
    <property type="term" value="C:mitochondrial inner membrane"/>
    <property type="evidence" value="ECO:0007669"/>
    <property type="project" value="TreeGrafter"/>
</dbReference>
<dbReference type="PANTHER" id="PTHR12428:SF65">
    <property type="entry name" value="CYTOCHROME C OXIDASE ASSEMBLY PROTEIN COX18, MITOCHONDRIAL"/>
    <property type="match status" value="1"/>
</dbReference>
<protein>
    <recommendedName>
        <fullName evidence="8">Membrane insertase YidC/Oxa/ALB C-terminal domain-containing protein</fullName>
    </recommendedName>
</protein>
<evidence type="ECO:0000313" key="9">
    <source>
        <dbReference type="EMBL" id="GMH92291.1"/>
    </source>
</evidence>
<feature type="compositionally biased region" description="Low complexity" evidence="6">
    <location>
        <begin position="52"/>
        <end position="64"/>
    </location>
</feature>
<evidence type="ECO:0000259" key="8">
    <source>
        <dbReference type="Pfam" id="PF02096"/>
    </source>
</evidence>
<sequence length="429" mass="47125">MLSTSLRRGFQAHSRCFSSTPIATASWNPLSWGKKDDAASTSAGGDLTIDASTTTMPMPPNSVSSVPSTLELDSTISADVLSTDVLSSSVDVLSTISTSQPVIDLSVLSSEYMSTLPESYWPSSICEYIIHSTYMQTGCPYWQAIVACTLALRVGMTPIAIKTIRNTSRMQHMNPEMKQIQERMKNIDMNDPKIQKQYRAQMQALFKKYDCNPMKSLALPFVQMPIFMGMFFGLKGMPEKIPEILEVGGPQGLPSLLGSDFSNLVIADSSFILPLSTAATFLLMIEMGADGMQTNTDQAKMMKNVFRGLGVLSLGFTSWMPQAVFVYWVTNNSYSLAQTVALKNQNIRDALGIWKPPKPVPGMEAEGNDFNKAWGNFKEQLSKAKEGPDAEIMEGKVDRTKKVRVEDGPELFDSSPVKKGKGKGKGKKR</sequence>
<evidence type="ECO:0000256" key="7">
    <source>
        <dbReference type="SAM" id="Phobius"/>
    </source>
</evidence>
<feature type="domain" description="Membrane insertase YidC/Oxa/ALB C-terminal" evidence="8">
    <location>
        <begin position="141"/>
        <end position="343"/>
    </location>
</feature>
<accession>A0A9W7BJD4</accession>
<evidence type="ECO:0000256" key="1">
    <source>
        <dbReference type="ARBA" id="ARBA00004141"/>
    </source>
</evidence>
<feature type="region of interest" description="Disordered" evidence="6">
    <location>
        <begin position="381"/>
        <end position="429"/>
    </location>
</feature>
<evidence type="ECO:0000256" key="3">
    <source>
        <dbReference type="ARBA" id="ARBA00022989"/>
    </source>
</evidence>
<gene>
    <name evidence="9" type="ORF">TL16_g12302</name>
</gene>
<dbReference type="NCBIfam" id="TIGR03592">
    <property type="entry name" value="yidC_oxa1_cterm"/>
    <property type="match status" value="1"/>
</dbReference>
<feature type="transmembrane region" description="Helical" evidence="7">
    <location>
        <begin position="264"/>
        <end position="285"/>
    </location>
</feature>
<evidence type="ECO:0000256" key="2">
    <source>
        <dbReference type="ARBA" id="ARBA00022692"/>
    </source>
</evidence>
<dbReference type="GO" id="GO:0032977">
    <property type="term" value="F:membrane insertase activity"/>
    <property type="evidence" value="ECO:0007669"/>
    <property type="project" value="InterPro"/>
</dbReference>
<keyword evidence="4 7" id="KW-0472">Membrane</keyword>
<keyword evidence="3 7" id="KW-1133">Transmembrane helix</keyword>
<comment type="similarity">
    <text evidence="5">Belongs to the OXA1/ALB3/YidC family.</text>
</comment>
<feature type="transmembrane region" description="Helical" evidence="7">
    <location>
        <begin position="217"/>
        <end position="234"/>
    </location>
</feature>
<evidence type="ECO:0000256" key="6">
    <source>
        <dbReference type="SAM" id="MobiDB-lite"/>
    </source>
</evidence>
<keyword evidence="2 5" id="KW-0812">Transmembrane</keyword>
<comment type="subcellular location">
    <subcellularLocation>
        <location evidence="1 5">Membrane</location>
        <topology evidence="1 5">Multi-pass membrane protein</topology>
    </subcellularLocation>
</comment>
<evidence type="ECO:0000313" key="10">
    <source>
        <dbReference type="Proteomes" id="UP001162640"/>
    </source>
</evidence>
<organism evidence="9 10">
    <name type="scientific">Triparma laevis f. inornata</name>
    <dbReference type="NCBI Taxonomy" id="1714386"/>
    <lineage>
        <taxon>Eukaryota</taxon>
        <taxon>Sar</taxon>
        <taxon>Stramenopiles</taxon>
        <taxon>Ochrophyta</taxon>
        <taxon>Bolidophyceae</taxon>
        <taxon>Parmales</taxon>
        <taxon>Triparmaceae</taxon>
        <taxon>Triparma</taxon>
    </lineage>
</organism>
<feature type="region of interest" description="Disordered" evidence="6">
    <location>
        <begin position="43"/>
        <end position="64"/>
    </location>
</feature>
<dbReference type="Pfam" id="PF02096">
    <property type="entry name" value="60KD_IMP"/>
    <property type="match status" value="1"/>
</dbReference>
<dbReference type="PANTHER" id="PTHR12428">
    <property type="entry name" value="OXA1"/>
    <property type="match status" value="1"/>
</dbReference>
<dbReference type="EMBL" id="BLQM01000491">
    <property type="protein sequence ID" value="GMH92291.1"/>
    <property type="molecule type" value="Genomic_DNA"/>
</dbReference>
<dbReference type="InterPro" id="IPR001708">
    <property type="entry name" value="YidC/ALB3/OXA1/COX18"/>
</dbReference>
<dbReference type="Proteomes" id="UP001162640">
    <property type="component" value="Unassembled WGS sequence"/>
</dbReference>
<dbReference type="InterPro" id="IPR028055">
    <property type="entry name" value="YidC/Oxa/ALB_C"/>
</dbReference>
<dbReference type="CDD" id="cd20069">
    <property type="entry name" value="5TM_Oxa1-like"/>
    <property type="match status" value="1"/>
</dbReference>
<evidence type="ECO:0000256" key="4">
    <source>
        <dbReference type="ARBA" id="ARBA00023136"/>
    </source>
</evidence>
<name>A0A9W7BJD4_9STRA</name>
<feature type="transmembrane region" description="Helical" evidence="7">
    <location>
        <begin position="305"/>
        <end position="329"/>
    </location>
</feature>
<dbReference type="AlphaFoldDB" id="A0A9W7BJD4"/>
<reference evidence="10" key="1">
    <citation type="journal article" date="2023" name="Commun. Biol.">
        <title>Genome analysis of Parmales, the sister group of diatoms, reveals the evolutionary specialization of diatoms from phago-mixotrophs to photoautotrophs.</title>
        <authorList>
            <person name="Ban H."/>
            <person name="Sato S."/>
            <person name="Yoshikawa S."/>
            <person name="Yamada K."/>
            <person name="Nakamura Y."/>
            <person name="Ichinomiya M."/>
            <person name="Sato N."/>
            <person name="Blanc-Mathieu R."/>
            <person name="Endo H."/>
            <person name="Kuwata A."/>
            <person name="Ogata H."/>
        </authorList>
    </citation>
    <scope>NUCLEOTIDE SEQUENCE [LARGE SCALE GENOMIC DNA]</scope>
</reference>
<feature type="compositionally biased region" description="Basic and acidic residues" evidence="6">
    <location>
        <begin position="381"/>
        <end position="407"/>
    </location>
</feature>
<feature type="non-terminal residue" evidence="9">
    <location>
        <position position="1"/>
    </location>
</feature>
<feature type="compositionally biased region" description="Basic residues" evidence="6">
    <location>
        <begin position="418"/>
        <end position="429"/>
    </location>
</feature>